<organism evidence="2 3">
    <name type="scientific">Caerostris extrusa</name>
    <name type="common">Bark spider</name>
    <name type="synonym">Caerostris bankana</name>
    <dbReference type="NCBI Taxonomy" id="172846"/>
    <lineage>
        <taxon>Eukaryota</taxon>
        <taxon>Metazoa</taxon>
        <taxon>Ecdysozoa</taxon>
        <taxon>Arthropoda</taxon>
        <taxon>Chelicerata</taxon>
        <taxon>Arachnida</taxon>
        <taxon>Araneae</taxon>
        <taxon>Araneomorphae</taxon>
        <taxon>Entelegynae</taxon>
        <taxon>Araneoidea</taxon>
        <taxon>Araneidae</taxon>
        <taxon>Caerostris</taxon>
    </lineage>
</organism>
<reference evidence="2 3" key="1">
    <citation type="submission" date="2021-06" db="EMBL/GenBank/DDBJ databases">
        <title>Caerostris extrusa draft genome.</title>
        <authorList>
            <person name="Kono N."/>
            <person name="Arakawa K."/>
        </authorList>
    </citation>
    <scope>NUCLEOTIDE SEQUENCE [LARGE SCALE GENOMIC DNA]</scope>
</reference>
<gene>
    <name evidence="2" type="ORF">CEXT_222171</name>
</gene>
<proteinExistence type="predicted"/>
<comment type="caution">
    <text evidence="2">The sequence shown here is derived from an EMBL/GenBank/DDBJ whole genome shotgun (WGS) entry which is preliminary data.</text>
</comment>
<evidence type="ECO:0000313" key="2">
    <source>
        <dbReference type="EMBL" id="GIY24676.1"/>
    </source>
</evidence>
<feature type="region of interest" description="Disordered" evidence="1">
    <location>
        <begin position="96"/>
        <end position="120"/>
    </location>
</feature>
<evidence type="ECO:0000256" key="1">
    <source>
        <dbReference type="SAM" id="MobiDB-lite"/>
    </source>
</evidence>
<dbReference type="AlphaFoldDB" id="A0AAV4RUQ7"/>
<protein>
    <submittedName>
        <fullName evidence="2">Uncharacterized protein</fullName>
    </submittedName>
</protein>
<evidence type="ECO:0000313" key="3">
    <source>
        <dbReference type="Proteomes" id="UP001054945"/>
    </source>
</evidence>
<name>A0AAV4RUQ7_CAEEX</name>
<keyword evidence="3" id="KW-1185">Reference proteome</keyword>
<dbReference type="EMBL" id="BPLR01008437">
    <property type="protein sequence ID" value="GIY24676.1"/>
    <property type="molecule type" value="Genomic_DNA"/>
</dbReference>
<sequence length="120" mass="13871">MAIIKFKSRRSHVLTMLRSQSSQAMPMHYMVCTEGYWQSNSPDMVLEKHLEHIYLIASVLVSLIPTSYQSQFHFSFDLYDIILCRKDLRWFRGGSNKSANLRDDTPGAPPQCLFQSEAPQ</sequence>
<accession>A0AAV4RUQ7</accession>
<dbReference type="Proteomes" id="UP001054945">
    <property type="component" value="Unassembled WGS sequence"/>
</dbReference>